<comment type="caution">
    <text evidence="1">The sequence shown here is derived from an EMBL/GenBank/DDBJ whole genome shotgun (WGS) entry which is preliminary data.</text>
</comment>
<keyword evidence="2" id="KW-1185">Reference proteome</keyword>
<dbReference type="Proteomes" id="UP000762676">
    <property type="component" value="Unassembled WGS sequence"/>
</dbReference>
<organism evidence="1 2">
    <name type="scientific">Elysia marginata</name>
    <dbReference type="NCBI Taxonomy" id="1093978"/>
    <lineage>
        <taxon>Eukaryota</taxon>
        <taxon>Metazoa</taxon>
        <taxon>Spiralia</taxon>
        <taxon>Lophotrochozoa</taxon>
        <taxon>Mollusca</taxon>
        <taxon>Gastropoda</taxon>
        <taxon>Heterobranchia</taxon>
        <taxon>Euthyneura</taxon>
        <taxon>Panpulmonata</taxon>
        <taxon>Sacoglossa</taxon>
        <taxon>Placobranchoidea</taxon>
        <taxon>Plakobranchidae</taxon>
        <taxon>Elysia</taxon>
    </lineage>
</organism>
<protein>
    <submittedName>
        <fullName evidence="1">Uncharacterized protein</fullName>
    </submittedName>
</protein>
<gene>
    <name evidence="1" type="ORF">ElyMa_005953600</name>
</gene>
<evidence type="ECO:0000313" key="2">
    <source>
        <dbReference type="Proteomes" id="UP000762676"/>
    </source>
</evidence>
<name>A0AAV4G9N2_9GAST</name>
<dbReference type="EMBL" id="BMAT01011944">
    <property type="protein sequence ID" value="GFR82508.1"/>
    <property type="molecule type" value="Genomic_DNA"/>
</dbReference>
<reference evidence="1 2" key="1">
    <citation type="journal article" date="2021" name="Elife">
        <title>Chloroplast acquisition without the gene transfer in kleptoplastic sea slugs, Plakobranchus ocellatus.</title>
        <authorList>
            <person name="Maeda T."/>
            <person name="Takahashi S."/>
            <person name="Yoshida T."/>
            <person name="Shimamura S."/>
            <person name="Takaki Y."/>
            <person name="Nagai Y."/>
            <person name="Toyoda A."/>
            <person name="Suzuki Y."/>
            <person name="Arimoto A."/>
            <person name="Ishii H."/>
            <person name="Satoh N."/>
            <person name="Nishiyama T."/>
            <person name="Hasebe M."/>
            <person name="Maruyama T."/>
            <person name="Minagawa J."/>
            <person name="Obokata J."/>
            <person name="Shigenobu S."/>
        </authorList>
    </citation>
    <scope>NUCLEOTIDE SEQUENCE [LARGE SCALE GENOMIC DNA]</scope>
</reference>
<accession>A0AAV4G9N2</accession>
<proteinExistence type="predicted"/>
<sequence>MDCHSYTDRSSISTQARHILPDIRWTVIHNLVGDPSTSKQDTLPDKKWTVVTIPDEDGLSFLYQKIVHLPAGNTRCQITDGLSFIYQAVRFPGDDILTDAEMETKDGLYIVHAKVGLV</sequence>
<evidence type="ECO:0000313" key="1">
    <source>
        <dbReference type="EMBL" id="GFR82508.1"/>
    </source>
</evidence>
<dbReference type="AlphaFoldDB" id="A0AAV4G9N2"/>